<dbReference type="SUPFAM" id="SSF51679">
    <property type="entry name" value="Bacterial luciferase-like"/>
    <property type="match status" value="1"/>
</dbReference>
<sequence length="312" mass="34857">MKLGLLEFGTGCVSPMDIVENVLEYGQRADELGYTRFWLGEHYGASSAYSNPEVLLPILAGMTSEIKIGVAGLLMAFHNPYRVASAFKVLNNLFPNRIDLGVAGGGAPPEIVTQLVPDVDLSIPAVKIERFSRNCTALYDYLYAEENANRIAPFGGFLPTFWSLSAGLKNVSVLAGQPTSLCKSSFHTRIDDHKREAEKLYEYRAEFFKNHGQEPEINLAFAGVCAETDRQARKIRQELQRPVGVYNELIGSPTYILDELARLQEIYEVDEFIFMNMAEETGHKLKSIEILSQTLQRYAALPYATERLMGTL</sequence>
<dbReference type="GO" id="GO:0005829">
    <property type="term" value="C:cytosol"/>
    <property type="evidence" value="ECO:0007669"/>
    <property type="project" value="TreeGrafter"/>
</dbReference>
<feature type="domain" description="Luciferase-like" evidence="1">
    <location>
        <begin position="19"/>
        <end position="110"/>
    </location>
</feature>
<gene>
    <name evidence="2" type="ORF">EHT25_32390</name>
</gene>
<protein>
    <submittedName>
        <fullName evidence="2">LLM class flavin-dependent oxidoreductase</fullName>
    </submittedName>
</protein>
<evidence type="ECO:0000259" key="1">
    <source>
        <dbReference type="Pfam" id="PF00296"/>
    </source>
</evidence>
<dbReference type="Gene3D" id="3.20.20.30">
    <property type="entry name" value="Luciferase-like domain"/>
    <property type="match status" value="1"/>
</dbReference>
<dbReference type="InterPro" id="IPR036661">
    <property type="entry name" value="Luciferase-like_sf"/>
</dbReference>
<dbReference type="Pfam" id="PF00296">
    <property type="entry name" value="Bac_luciferase"/>
    <property type="match status" value="1"/>
</dbReference>
<comment type="caution">
    <text evidence="2">The sequence shown here is derived from an EMBL/GenBank/DDBJ whole genome shotgun (WGS) entry which is preliminary data.</text>
</comment>
<dbReference type="PANTHER" id="PTHR30137">
    <property type="entry name" value="LUCIFERASE-LIKE MONOOXYGENASE"/>
    <property type="match status" value="1"/>
</dbReference>
<evidence type="ECO:0000313" key="3">
    <source>
        <dbReference type="Proteomes" id="UP000271925"/>
    </source>
</evidence>
<dbReference type="InterPro" id="IPR011251">
    <property type="entry name" value="Luciferase-like_dom"/>
</dbReference>
<keyword evidence="3" id="KW-1185">Reference proteome</keyword>
<dbReference type="AlphaFoldDB" id="A0A3P1B9F8"/>
<dbReference type="RefSeq" id="WP_124879611.1">
    <property type="nucleotide sequence ID" value="NZ_RQJO01000017.1"/>
</dbReference>
<accession>A0A3P1B9F8</accession>
<evidence type="ECO:0000313" key="2">
    <source>
        <dbReference type="EMBL" id="RRA97746.1"/>
    </source>
</evidence>
<dbReference type="GO" id="GO:0016705">
    <property type="term" value="F:oxidoreductase activity, acting on paired donors, with incorporation or reduction of molecular oxygen"/>
    <property type="evidence" value="ECO:0007669"/>
    <property type="project" value="InterPro"/>
</dbReference>
<dbReference type="OrthoDB" id="9780518at2"/>
<organism evidence="2 3">
    <name type="scientific">Larkinella rosea</name>
    <dbReference type="NCBI Taxonomy" id="2025312"/>
    <lineage>
        <taxon>Bacteria</taxon>
        <taxon>Pseudomonadati</taxon>
        <taxon>Bacteroidota</taxon>
        <taxon>Cytophagia</taxon>
        <taxon>Cytophagales</taxon>
        <taxon>Spirosomataceae</taxon>
        <taxon>Larkinella</taxon>
    </lineage>
</organism>
<reference evidence="2 3" key="1">
    <citation type="submission" date="2018-11" db="EMBL/GenBank/DDBJ databases">
        <authorList>
            <person name="Zhou Z."/>
            <person name="Wang G."/>
        </authorList>
    </citation>
    <scope>NUCLEOTIDE SEQUENCE [LARGE SCALE GENOMIC DNA]</scope>
    <source>
        <strain evidence="2 3">KCTC52004</strain>
    </source>
</reference>
<dbReference type="EMBL" id="RQJO01000017">
    <property type="protein sequence ID" value="RRA97746.1"/>
    <property type="molecule type" value="Genomic_DNA"/>
</dbReference>
<dbReference type="InterPro" id="IPR050766">
    <property type="entry name" value="Bact_Lucif_Oxidored"/>
</dbReference>
<dbReference type="Proteomes" id="UP000271925">
    <property type="component" value="Unassembled WGS sequence"/>
</dbReference>
<dbReference type="PANTHER" id="PTHR30137:SF6">
    <property type="entry name" value="LUCIFERASE-LIKE MONOOXYGENASE"/>
    <property type="match status" value="1"/>
</dbReference>
<proteinExistence type="predicted"/>
<name>A0A3P1B9F8_9BACT</name>